<proteinExistence type="inferred from homology"/>
<comment type="pathway">
    <text evidence="2">Carbohydrate biosynthesis; dTDP-L-rhamnose biosynthesis.</text>
</comment>
<dbReference type="Proteomes" id="UP000321234">
    <property type="component" value="Unassembled WGS sequence"/>
</dbReference>
<evidence type="ECO:0000313" key="5">
    <source>
        <dbReference type="Proteomes" id="UP000321234"/>
    </source>
</evidence>
<organism evidence="4 5">
    <name type="scientific">Quadrisphaera setariae</name>
    <dbReference type="NCBI Taxonomy" id="2593304"/>
    <lineage>
        <taxon>Bacteria</taxon>
        <taxon>Bacillati</taxon>
        <taxon>Actinomycetota</taxon>
        <taxon>Actinomycetes</taxon>
        <taxon>Kineosporiales</taxon>
        <taxon>Kineosporiaceae</taxon>
        <taxon>Quadrisphaera</taxon>
    </lineage>
</organism>
<keyword evidence="2 4" id="KW-0560">Oxidoreductase</keyword>
<evidence type="ECO:0000313" key="4">
    <source>
        <dbReference type="EMBL" id="TXR56367.1"/>
    </source>
</evidence>
<name>A0A5C8ZEW7_9ACTN</name>
<sequence length="289" mass="29599">MKVLVTGAAGMLGQDVVALLRERGHEVTAAGRSDVDVTDAAALRAAVPGHDAVVNCTAHTAVDAAETDVEAAELLNTTAPGLLGEACAAAGARLVHVSTDYVFSGRADLDDDGRPLPYAEDAPVAPRSVYGRTKADGERAARRAQPDTLVVRTAWLYGAGKGCFPTTIARAARERGAVSVVDDQVGQPTWTADVARVVADLLEVGAPAGTYHATSSGRTSWYGFTQAVLASAGVDPAAASPTTSEAFARPAPRPAWSVLGHEALVAAGVEPIGDWAERWEAAAPAVLGG</sequence>
<dbReference type="Gene3D" id="3.90.25.10">
    <property type="entry name" value="UDP-galactose 4-epimerase, domain 1"/>
    <property type="match status" value="1"/>
</dbReference>
<dbReference type="OrthoDB" id="9803892at2"/>
<dbReference type="NCBIfam" id="TIGR01214">
    <property type="entry name" value="rmlD"/>
    <property type="match status" value="1"/>
</dbReference>
<dbReference type="PANTHER" id="PTHR10491:SF4">
    <property type="entry name" value="METHIONINE ADENOSYLTRANSFERASE 2 SUBUNIT BETA"/>
    <property type="match status" value="1"/>
</dbReference>
<dbReference type="AlphaFoldDB" id="A0A5C8ZEW7"/>
<dbReference type="RefSeq" id="WP_147926160.1">
    <property type="nucleotide sequence ID" value="NZ_VKAC01000005.1"/>
</dbReference>
<dbReference type="GO" id="GO:0008831">
    <property type="term" value="F:dTDP-4-dehydrorhamnose reductase activity"/>
    <property type="evidence" value="ECO:0007669"/>
    <property type="project" value="UniProtKB-EC"/>
</dbReference>
<protein>
    <recommendedName>
        <fullName evidence="2">dTDP-4-dehydrorhamnose reductase</fullName>
        <ecNumber evidence="2">1.1.1.133</ecNumber>
    </recommendedName>
</protein>
<accession>A0A5C8ZEW7</accession>
<dbReference type="EMBL" id="VKAC01000005">
    <property type="protein sequence ID" value="TXR56367.1"/>
    <property type="molecule type" value="Genomic_DNA"/>
</dbReference>
<gene>
    <name evidence="4" type="primary">rfbD</name>
    <name evidence="4" type="ORF">FMM08_09685</name>
</gene>
<comment type="function">
    <text evidence="2">Catalyzes the reduction of dTDP-6-deoxy-L-lyxo-4-hexulose to yield dTDP-L-rhamnose.</text>
</comment>
<dbReference type="GO" id="GO:0019305">
    <property type="term" value="P:dTDP-rhamnose biosynthetic process"/>
    <property type="evidence" value="ECO:0007669"/>
    <property type="project" value="UniProtKB-UniPathway"/>
</dbReference>
<comment type="similarity">
    <text evidence="1 2">Belongs to the dTDP-4-dehydrorhamnose reductase family.</text>
</comment>
<evidence type="ECO:0000259" key="3">
    <source>
        <dbReference type="Pfam" id="PF04321"/>
    </source>
</evidence>
<dbReference type="SUPFAM" id="SSF51735">
    <property type="entry name" value="NAD(P)-binding Rossmann-fold domains"/>
    <property type="match status" value="1"/>
</dbReference>
<dbReference type="GO" id="GO:0005829">
    <property type="term" value="C:cytosol"/>
    <property type="evidence" value="ECO:0007669"/>
    <property type="project" value="TreeGrafter"/>
</dbReference>
<dbReference type="Pfam" id="PF04321">
    <property type="entry name" value="RmlD_sub_bind"/>
    <property type="match status" value="1"/>
</dbReference>
<dbReference type="PANTHER" id="PTHR10491">
    <property type="entry name" value="DTDP-4-DEHYDRORHAMNOSE REDUCTASE"/>
    <property type="match status" value="1"/>
</dbReference>
<evidence type="ECO:0000256" key="1">
    <source>
        <dbReference type="ARBA" id="ARBA00010944"/>
    </source>
</evidence>
<evidence type="ECO:0000256" key="2">
    <source>
        <dbReference type="RuleBase" id="RU364082"/>
    </source>
</evidence>
<feature type="domain" description="RmlD-like substrate binding" evidence="3">
    <location>
        <begin position="1"/>
        <end position="280"/>
    </location>
</feature>
<reference evidence="4 5" key="1">
    <citation type="submission" date="2019-07" db="EMBL/GenBank/DDBJ databases">
        <title>Quadrisphaera sp. strain DD2A genome sequencing and assembly.</title>
        <authorList>
            <person name="Kim I."/>
        </authorList>
    </citation>
    <scope>NUCLEOTIDE SEQUENCE [LARGE SCALE GENOMIC DNA]</scope>
    <source>
        <strain evidence="4 5">DD2A</strain>
    </source>
</reference>
<dbReference type="EC" id="1.1.1.133" evidence="2"/>
<keyword evidence="5" id="KW-1185">Reference proteome</keyword>
<dbReference type="CDD" id="cd05254">
    <property type="entry name" value="dTDP_HR_like_SDR_e"/>
    <property type="match status" value="1"/>
</dbReference>
<dbReference type="Gene3D" id="3.40.50.720">
    <property type="entry name" value="NAD(P)-binding Rossmann-like Domain"/>
    <property type="match status" value="1"/>
</dbReference>
<comment type="caution">
    <text evidence="4">The sequence shown here is derived from an EMBL/GenBank/DDBJ whole genome shotgun (WGS) entry which is preliminary data.</text>
</comment>
<dbReference type="InterPro" id="IPR036291">
    <property type="entry name" value="NAD(P)-bd_dom_sf"/>
</dbReference>
<dbReference type="InterPro" id="IPR029903">
    <property type="entry name" value="RmlD-like-bd"/>
</dbReference>
<dbReference type="InterPro" id="IPR005913">
    <property type="entry name" value="dTDP_dehydrorham_reduct"/>
</dbReference>
<dbReference type="UniPathway" id="UPA00124"/>
<keyword evidence="2" id="KW-0521">NADP</keyword>